<name>A0ABU8UUJ7_9ACTN</name>
<accession>A0ABU8UUJ7</accession>
<organism evidence="1 2">
    <name type="scientific">Streptomyces machairae</name>
    <dbReference type="NCBI Taxonomy" id="3134109"/>
    <lineage>
        <taxon>Bacteria</taxon>
        <taxon>Bacillati</taxon>
        <taxon>Actinomycetota</taxon>
        <taxon>Actinomycetes</taxon>
        <taxon>Kitasatosporales</taxon>
        <taxon>Streptomycetaceae</taxon>
        <taxon>Streptomyces</taxon>
    </lineage>
</organism>
<gene>
    <name evidence="1" type="ORF">WKI71_36735</name>
</gene>
<reference evidence="1 2" key="1">
    <citation type="submission" date="2024-03" db="EMBL/GenBank/DDBJ databases">
        <title>Novel Streptomyces species of biotechnological and ecological value are a feature of Machair soil.</title>
        <authorList>
            <person name="Prole J.R."/>
            <person name="Goodfellow M."/>
            <person name="Allenby N."/>
            <person name="Ward A.C."/>
        </authorList>
    </citation>
    <scope>NUCLEOTIDE SEQUENCE [LARGE SCALE GENOMIC DNA]</scope>
    <source>
        <strain evidence="1 2">MS1.AVA.1</strain>
    </source>
</reference>
<dbReference type="EMBL" id="JBBKAK010000001">
    <property type="protein sequence ID" value="MEJ8671905.1"/>
    <property type="molecule type" value="Genomic_DNA"/>
</dbReference>
<sequence length="177" mass="19217">MTSIDQQLTSLDLDEIAGRAAGLYEYATGLDDAWQDEADQLTGTDVPALVAEVRRLRAQVAALTEARRLEWVTAHGQTPHTPRLCECGHSHLAHTVPAPHSCFAHGQTCPCEAYRQLPHDEAMAQLERNRQAAVDRAAAAAPDPICGNENDGDWCELEPGHEGHHRADTAEWAASPA</sequence>
<evidence type="ECO:0000313" key="1">
    <source>
        <dbReference type="EMBL" id="MEJ8671905.1"/>
    </source>
</evidence>
<dbReference type="Proteomes" id="UP001376459">
    <property type="component" value="Unassembled WGS sequence"/>
</dbReference>
<proteinExistence type="predicted"/>
<protein>
    <recommendedName>
        <fullName evidence="3">HNH endonuclease</fullName>
    </recommendedName>
</protein>
<comment type="caution">
    <text evidence="1">The sequence shown here is derived from an EMBL/GenBank/DDBJ whole genome shotgun (WGS) entry which is preliminary data.</text>
</comment>
<keyword evidence="2" id="KW-1185">Reference proteome</keyword>
<evidence type="ECO:0000313" key="2">
    <source>
        <dbReference type="Proteomes" id="UP001376459"/>
    </source>
</evidence>
<evidence type="ECO:0008006" key="3">
    <source>
        <dbReference type="Google" id="ProtNLM"/>
    </source>
</evidence>